<dbReference type="EMBL" id="BMUT01000018">
    <property type="protein sequence ID" value="GGY06710.1"/>
    <property type="molecule type" value="Genomic_DNA"/>
</dbReference>
<dbReference type="Pfam" id="PF08241">
    <property type="entry name" value="Methyltransf_11"/>
    <property type="match status" value="1"/>
</dbReference>
<evidence type="ECO:0000256" key="2">
    <source>
        <dbReference type="ARBA" id="ARBA00022603"/>
    </source>
</evidence>
<comment type="similarity">
    <text evidence="1">Belongs to the methyltransferase superfamily.</text>
</comment>
<dbReference type="InterPro" id="IPR013216">
    <property type="entry name" value="Methyltransf_11"/>
</dbReference>
<evidence type="ECO:0000256" key="3">
    <source>
        <dbReference type="ARBA" id="ARBA00022679"/>
    </source>
</evidence>
<keyword evidence="2 6" id="KW-0489">Methyltransferase</keyword>
<dbReference type="PANTHER" id="PTHR44942:SF4">
    <property type="entry name" value="METHYLTRANSFERASE TYPE 11 DOMAIN-CONTAINING PROTEIN"/>
    <property type="match status" value="1"/>
</dbReference>
<keyword evidence="7" id="KW-1185">Reference proteome</keyword>
<feature type="region of interest" description="Disordered" evidence="4">
    <location>
        <begin position="1"/>
        <end position="38"/>
    </location>
</feature>
<reference evidence="7" key="1">
    <citation type="journal article" date="2019" name="Int. J. Syst. Evol. Microbiol.">
        <title>The Global Catalogue of Microorganisms (GCM) 10K type strain sequencing project: providing services to taxonomists for standard genome sequencing and annotation.</title>
        <authorList>
            <consortium name="The Broad Institute Genomics Platform"/>
            <consortium name="The Broad Institute Genome Sequencing Center for Infectious Disease"/>
            <person name="Wu L."/>
            <person name="Ma J."/>
        </authorList>
    </citation>
    <scope>NUCLEOTIDE SEQUENCE [LARGE SCALE GENOMIC DNA]</scope>
    <source>
        <strain evidence="7">JCM 4586</strain>
    </source>
</reference>
<evidence type="ECO:0000313" key="7">
    <source>
        <dbReference type="Proteomes" id="UP000659223"/>
    </source>
</evidence>
<protein>
    <submittedName>
        <fullName evidence="6">Methyltransferase type 11</fullName>
    </submittedName>
</protein>
<dbReference type="PANTHER" id="PTHR44942">
    <property type="entry name" value="METHYLTRANSF_11 DOMAIN-CONTAINING PROTEIN"/>
    <property type="match status" value="1"/>
</dbReference>
<dbReference type="InterPro" id="IPR029063">
    <property type="entry name" value="SAM-dependent_MTases_sf"/>
</dbReference>
<feature type="domain" description="Methyltransferase type 11" evidence="5">
    <location>
        <begin position="73"/>
        <end position="160"/>
    </location>
</feature>
<sequence>MPTLPPEGSRPSAHEPHQYRQAAESFGSDAERYDRARPRYPEAMVERIAAAGPGRHAPEVPGVLDIPDVPDILDVGCGTGIAARQFQSVGCRVFGVEPDPRMADLARRLGLEVDVATFESWDPAGREFDAVVAGQAWHWIDPVAGAAKAAQALRPGGRLAAFWNVPQLPPEVAEATAAVYRRVMPDSPFNLQAMTKPALDGYQALCTKADDGIRKVGAFSEPEQWRFDWECSYTRDAWLDQLPTQGPFTRLPADKLAEVLESVGAAIDALGGSFTMPYATVAVTAIRE</sequence>
<evidence type="ECO:0000313" key="6">
    <source>
        <dbReference type="EMBL" id="GGY06710.1"/>
    </source>
</evidence>
<evidence type="ECO:0000259" key="5">
    <source>
        <dbReference type="Pfam" id="PF08241"/>
    </source>
</evidence>
<dbReference type="SUPFAM" id="SSF53335">
    <property type="entry name" value="S-adenosyl-L-methionine-dependent methyltransferases"/>
    <property type="match status" value="1"/>
</dbReference>
<accession>A0ABQ2Z9W8</accession>
<evidence type="ECO:0000256" key="1">
    <source>
        <dbReference type="ARBA" id="ARBA00008361"/>
    </source>
</evidence>
<name>A0ABQ2Z9W8_9ACTN</name>
<dbReference type="GO" id="GO:0008168">
    <property type="term" value="F:methyltransferase activity"/>
    <property type="evidence" value="ECO:0007669"/>
    <property type="project" value="UniProtKB-KW"/>
</dbReference>
<evidence type="ECO:0000256" key="4">
    <source>
        <dbReference type="SAM" id="MobiDB-lite"/>
    </source>
</evidence>
<proteinExistence type="inferred from homology"/>
<dbReference type="RefSeq" id="WP_190025065.1">
    <property type="nucleotide sequence ID" value="NZ_BMUT01000018.1"/>
</dbReference>
<dbReference type="InterPro" id="IPR051052">
    <property type="entry name" value="Diverse_substrate_MTase"/>
</dbReference>
<dbReference type="GO" id="GO:0032259">
    <property type="term" value="P:methylation"/>
    <property type="evidence" value="ECO:0007669"/>
    <property type="project" value="UniProtKB-KW"/>
</dbReference>
<dbReference type="Gene3D" id="3.40.50.150">
    <property type="entry name" value="Vaccinia Virus protein VP39"/>
    <property type="match status" value="1"/>
</dbReference>
<gene>
    <name evidence="6" type="ORF">GCM10010324_61880</name>
</gene>
<keyword evidence="3" id="KW-0808">Transferase</keyword>
<organism evidence="6 7">
    <name type="scientific">Streptomyces hiroshimensis</name>
    <dbReference type="NCBI Taxonomy" id="66424"/>
    <lineage>
        <taxon>Bacteria</taxon>
        <taxon>Bacillati</taxon>
        <taxon>Actinomycetota</taxon>
        <taxon>Actinomycetes</taxon>
        <taxon>Kitasatosporales</taxon>
        <taxon>Streptomycetaceae</taxon>
        <taxon>Streptomyces</taxon>
    </lineage>
</organism>
<dbReference type="CDD" id="cd02440">
    <property type="entry name" value="AdoMet_MTases"/>
    <property type="match status" value="1"/>
</dbReference>
<feature type="compositionally biased region" description="Basic and acidic residues" evidence="4">
    <location>
        <begin position="29"/>
        <end position="38"/>
    </location>
</feature>
<comment type="caution">
    <text evidence="6">The sequence shown here is derived from an EMBL/GenBank/DDBJ whole genome shotgun (WGS) entry which is preliminary data.</text>
</comment>
<dbReference type="Proteomes" id="UP000659223">
    <property type="component" value="Unassembled WGS sequence"/>
</dbReference>